<dbReference type="PROSITE" id="PS50206">
    <property type="entry name" value="RHODANESE_3"/>
    <property type="match status" value="1"/>
</dbReference>
<organism evidence="2 3">
    <name type="scientific">SAR86 cluster bacterium</name>
    <dbReference type="NCBI Taxonomy" id="2030880"/>
    <lineage>
        <taxon>Bacteria</taxon>
        <taxon>Pseudomonadati</taxon>
        <taxon>Pseudomonadota</taxon>
        <taxon>Gammaproteobacteria</taxon>
        <taxon>SAR86 cluster</taxon>
    </lineage>
</organism>
<dbReference type="AlphaFoldDB" id="A0A2A5AWJ8"/>
<proteinExistence type="predicted"/>
<dbReference type="SUPFAM" id="SSF52821">
    <property type="entry name" value="Rhodanese/Cell cycle control phosphatase"/>
    <property type="match status" value="1"/>
</dbReference>
<sequence length="168" mass="19048">MIQLIVTASIFSFISGFFGVNWSAVDEKIELEFPRVEFVSTAVLIQQYQDLDSGFPLIIDVREQDEFRVSHLQNALNLETADSVARLYEDKDTPIIVYCSVGYRSARVAEGLSQLGYTNVLNLHHSIFEWANKGYPMVNNDGETKKAHPFNRAWGALLDEPLRSYSIP</sequence>
<dbReference type="EMBL" id="NVVJ01000042">
    <property type="protein sequence ID" value="PCJ23226.1"/>
    <property type="molecule type" value="Genomic_DNA"/>
</dbReference>
<dbReference type="Pfam" id="PF00581">
    <property type="entry name" value="Rhodanese"/>
    <property type="match status" value="1"/>
</dbReference>
<dbReference type="SMART" id="SM00450">
    <property type="entry name" value="RHOD"/>
    <property type="match status" value="1"/>
</dbReference>
<dbReference type="Proteomes" id="UP000218327">
    <property type="component" value="Unassembled WGS sequence"/>
</dbReference>
<gene>
    <name evidence="2" type="ORF">COA96_12195</name>
</gene>
<dbReference type="InterPro" id="IPR050229">
    <property type="entry name" value="GlpE_sulfurtransferase"/>
</dbReference>
<reference evidence="3" key="1">
    <citation type="submission" date="2017-08" db="EMBL/GenBank/DDBJ databases">
        <title>A dynamic microbial community with high functional redundancy inhabits the cold, oxic subseafloor aquifer.</title>
        <authorList>
            <person name="Tully B.J."/>
            <person name="Wheat C.G."/>
            <person name="Glazer B.T."/>
            <person name="Huber J.A."/>
        </authorList>
    </citation>
    <scope>NUCLEOTIDE SEQUENCE [LARGE SCALE GENOMIC DNA]</scope>
</reference>
<dbReference type="Gene3D" id="3.40.250.10">
    <property type="entry name" value="Rhodanese-like domain"/>
    <property type="match status" value="1"/>
</dbReference>
<dbReference type="CDD" id="cd00158">
    <property type="entry name" value="RHOD"/>
    <property type="match status" value="1"/>
</dbReference>
<evidence type="ECO:0000313" key="3">
    <source>
        <dbReference type="Proteomes" id="UP000218327"/>
    </source>
</evidence>
<feature type="domain" description="Rhodanese" evidence="1">
    <location>
        <begin position="52"/>
        <end position="139"/>
    </location>
</feature>
<keyword evidence="2" id="KW-0808">Transferase</keyword>
<name>A0A2A5AWJ8_9GAMM</name>
<evidence type="ECO:0000313" key="2">
    <source>
        <dbReference type="EMBL" id="PCJ23226.1"/>
    </source>
</evidence>
<accession>A0A2A5AWJ8</accession>
<dbReference type="GO" id="GO:0016740">
    <property type="term" value="F:transferase activity"/>
    <property type="evidence" value="ECO:0007669"/>
    <property type="project" value="UniProtKB-KW"/>
</dbReference>
<dbReference type="PANTHER" id="PTHR43031:SF1">
    <property type="entry name" value="PYRIDINE NUCLEOTIDE-DISULPHIDE OXIDOREDUCTASE"/>
    <property type="match status" value="1"/>
</dbReference>
<dbReference type="InterPro" id="IPR001763">
    <property type="entry name" value="Rhodanese-like_dom"/>
</dbReference>
<dbReference type="InterPro" id="IPR036873">
    <property type="entry name" value="Rhodanese-like_dom_sf"/>
</dbReference>
<evidence type="ECO:0000259" key="1">
    <source>
        <dbReference type="PROSITE" id="PS50206"/>
    </source>
</evidence>
<protein>
    <submittedName>
        <fullName evidence="2">Sulfurtransferase</fullName>
    </submittedName>
</protein>
<dbReference type="PANTHER" id="PTHR43031">
    <property type="entry name" value="FAD-DEPENDENT OXIDOREDUCTASE"/>
    <property type="match status" value="1"/>
</dbReference>
<comment type="caution">
    <text evidence="2">The sequence shown here is derived from an EMBL/GenBank/DDBJ whole genome shotgun (WGS) entry which is preliminary data.</text>
</comment>